<dbReference type="Pfam" id="PF03692">
    <property type="entry name" value="CxxCxxCC"/>
    <property type="match status" value="1"/>
</dbReference>
<dbReference type="EMBL" id="JAUSRD010000027">
    <property type="protein sequence ID" value="MDP9897396.1"/>
    <property type="molecule type" value="Genomic_DNA"/>
</dbReference>
<comment type="caution">
    <text evidence="1">The sequence shown here is derived from an EMBL/GenBank/DDBJ whole genome shotgun (WGS) entry which is preliminary data.</text>
</comment>
<proteinExistence type="predicted"/>
<evidence type="ECO:0000313" key="2">
    <source>
        <dbReference type="Proteomes" id="UP001242045"/>
    </source>
</evidence>
<name>A0AAW8D7Q9_9BURK</name>
<dbReference type="InterPro" id="IPR005358">
    <property type="entry name" value="Puta_zinc/iron-chelating_dom"/>
</dbReference>
<organism evidence="1 2">
    <name type="scientific">Variovorax boronicumulans</name>
    <dbReference type="NCBI Taxonomy" id="436515"/>
    <lineage>
        <taxon>Bacteria</taxon>
        <taxon>Pseudomonadati</taxon>
        <taxon>Pseudomonadota</taxon>
        <taxon>Betaproteobacteria</taxon>
        <taxon>Burkholderiales</taxon>
        <taxon>Comamonadaceae</taxon>
        <taxon>Variovorax</taxon>
    </lineage>
</organism>
<accession>A0AAW8D7Q9</accession>
<dbReference type="RefSeq" id="WP_307687330.1">
    <property type="nucleotide sequence ID" value="NZ_JAUSRD010000027.1"/>
</dbReference>
<dbReference type="AlphaFoldDB" id="A0AAW8D7Q9"/>
<protein>
    <submittedName>
        <fullName evidence="1">Fe-S-cluster containining protein</fullName>
    </submittedName>
</protein>
<evidence type="ECO:0000313" key="1">
    <source>
        <dbReference type="EMBL" id="MDP9897396.1"/>
    </source>
</evidence>
<reference evidence="1" key="1">
    <citation type="submission" date="2023-07" db="EMBL/GenBank/DDBJ databases">
        <title>Sorghum-associated microbial communities from plants grown in Nebraska, USA.</title>
        <authorList>
            <person name="Schachtman D."/>
        </authorList>
    </citation>
    <scope>NUCLEOTIDE SEQUENCE</scope>
    <source>
        <strain evidence="1">DS3754</strain>
    </source>
</reference>
<dbReference type="Proteomes" id="UP001242045">
    <property type="component" value="Unassembled WGS sequence"/>
</dbReference>
<sequence length="213" mass="23483">MTPTPKLPDQQRERLPIAMHRAETKLASLVPDPAAARLLDTARKARSTTQRVIWLQRAASAWSKPLQAVSACRKGCDHCCHIPLTISQTEAELIGRAAGRRPVVPAASIRLLELGDEEQDWQAAQEQLQAAAPKGACPFLVEHECEIHESRPLACRVLLNLDDDELLCRQVEGAEASVPYANAMQLKAHYLALQPAGVLADIRAFFPFLQTTR</sequence>
<gene>
    <name evidence="1" type="ORF">J2W31_006540</name>
</gene>